<feature type="transmembrane region" description="Helical" evidence="5">
    <location>
        <begin position="342"/>
        <end position="360"/>
    </location>
</feature>
<proteinExistence type="predicted"/>
<comment type="caution">
    <text evidence="7">The sequence shown here is derived from an EMBL/GenBank/DDBJ whole genome shotgun (WGS) entry which is preliminary data.</text>
</comment>
<feature type="transmembrane region" description="Helical" evidence="5">
    <location>
        <begin position="25"/>
        <end position="44"/>
    </location>
</feature>
<feature type="transmembrane region" description="Helical" evidence="5">
    <location>
        <begin position="208"/>
        <end position="230"/>
    </location>
</feature>
<dbReference type="InterPro" id="IPR036259">
    <property type="entry name" value="MFS_trans_sf"/>
</dbReference>
<evidence type="ECO:0000256" key="1">
    <source>
        <dbReference type="ARBA" id="ARBA00004141"/>
    </source>
</evidence>
<evidence type="ECO:0000256" key="4">
    <source>
        <dbReference type="ARBA" id="ARBA00023136"/>
    </source>
</evidence>
<accession>A0ABD0JC35</accession>
<evidence type="ECO:0000259" key="6">
    <source>
        <dbReference type="PROSITE" id="PS50850"/>
    </source>
</evidence>
<dbReference type="InterPro" id="IPR011701">
    <property type="entry name" value="MFS"/>
</dbReference>
<dbReference type="Proteomes" id="UP001519460">
    <property type="component" value="Unassembled WGS sequence"/>
</dbReference>
<keyword evidence="3 5" id="KW-1133">Transmembrane helix</keyword>
<dbReference type="Pfam" id="PF07690">
    <property type="entry name" value="MFS_1"/>
    <property type="match status" value="1"/>
</dbReference>
<dbReference type="PANTHER" id="PTHR23507">
    <property type="entry name" value="ZGC:174356"/>
    <property type="match status" value="1"/>
</dbReference>
<dbReference type="EMBL" id="JACVVK020000510">
    <property type="protein sequence ID" value="KAK7469613.1"/>
    <property type="molecule type" value="Genomic_DNA"/>
</dbReference>
<dbReference type="Gene3D" id="1.20.1250.20">
    <property type="entry name" value="MFS general substrate transporter like domains"/>
    <property type="match status" value="1"/>
</dbReference>
<keyword evidence="2 5" id="KW-0812">Transmembrane</keyword>
<dbReference type="PROSITE" id="PS50850">
    <property type="entry name" value="MFS"/>
    <property type="match status" value="1"/>
</dbReference>
<feature type="transmembrane region" description="Helical" evidence="5">
    <location>
        <begin position="308"/>
        <end position="330"/>
    </location>
</feature>
<keyword evidence="4 5" id="KW-0472">Membrane</keyword>
<feature type="transmembrane region" description="Helical" evidence="5">
    <location>
        <begin position="181"/>
        <end position="202"/>
    </location>
</feature>
<evidence type="ECO:0000256" key="2">
    <source>
        <dbReference type="ARBA" id="ARBA00022692"/>
    </source>
</evidence>
<protein>
    <recommendedName>
        <fullName evidence="6">Major facilitator superfamily (MFS) profile domain-containing protein</fullName>
    </recommendedName>
</protein>
<feature type="transmembrane region" description="Helical" evidence="5">
    <location>
        <begin position="428"/>
        <end position="450"/>
    </location>
</feature>
<evidence type="ECO:0000313" key="7">
    <source>
        <dbReference type="EMBL" id="KAK7469613.1"/>
    </source>
</evidence>
<evidence type="ECO:0000313" key="8">
    <source>
        <dbReference type="Proteomes" id="UP001519460"/>
    </source>
</evidence>
<keyword evidence="8" id="KW-1185">Reference proteome</keyword>
<evidence type="ECO:0000256" key="3">
    <source>
        <dbReference type="ARBA" id="ARBA00022989"/>
    </source>
</evidence>
<dbReference type="AlphaFoldDB" id="A0ABD0JC35"/>
<organism evidence="7 8">
    <name type="scientific">Batillaria attramentaria</name>
    <dbReference type="NCBI Taxonomy" id="370345"/>
    <lineage>
        <taxon>Eukaryota</taxon>
        <taxon>Metazoa</taxon>
        <taxon>Spiralia</taxon>
        <taxon>Lophotrochozoa</taxon>
        <taxon>Mollusca</taxon>
        <taxon>Gastropoda</taxon>
        <taxon>Caenogastropoda</taxon>
        <taxon>Sorbeoconcha</taxon>
        <taxon>Cerithioidea</taxon>
        <taxon>Batillariidae</taxon>
        <taxon>Batillaria</taxon>
    </lineage>
</organism>
<gene>
    <name evidence="7" type="ORF">BaRGS_00036342</name>
</gene>
<name>A0ABD0JC35_9CAEN</name>
<feature type="transmembrane region" description="Helical" evidence="5">
    <location>
        <begin position="270"/>
        <end position="296"/>
    </location>
</feature>
<dbReference type="InterPro" id="IPR020846">
    <property type="entry name" value="MFS_dom"/>
</dbReference>
<feature type="transmembrane region" description="Helical" evidence="5">
    <location>
        <begin position="116"/>
        <end position="136"/>
    </location>
</feature>
<feature type="domain" description="Major facilitator superfamily (MFS) profile" evidence="6">
    <location>
        <begin position="25"/>
        <end position="456"/>
    </location>
</feature>
<sequence>MAVGRVIRCGPYQFNLRNITVEPVLFLYMFAANIVFPTLQALAYDKVCYQKYNGSFCQQLRNVTFQHEHPEETDYVQSETSRWILFGNIAMTVPACFTVVLFLGSFGDKVGRKFPVVLPLIGAILQALASLLNSVYLSAPLVLLLIGPLLSGLCGGIIACLMAVFSYITHIASPESKTMRIGIVESMIFMAGTLGVFISGVMLDCTSFAFVFAFSMCILVLALVYVMVWLEDIKPSEPVTPISLCGRWVLDSLKEWVAFVKEPRGPRVRLVIFLLILSIDLILLCTVGELDILLLFLRREPLGWSQSLYGYFKGVENLLRGLVLILALPLLKRKAHVRDTSLAMAGMVSKIVGLVLLSLATQTWIVFVSGIVGMAQGLPSAGIRSMMSSLVKRNEQGRLFSILAVSESVVAMIAALMFNTIYPHTLHFFPGFCFIMAAIISFIAMCIIIYMHRTGTAELCAPAPYGSMEEEGAEDEDKEMDFRVATVVEEDHFAYI</sequence>
<reference evidence="7 8" key="1">
    <citation type="journal article" date="2023" name="Sci. Data">
        <title>Genome assembly of the Korean intertidal mud-creeper Batillaria attramentaria.</title>
        <authorList>
            <person name="Patra A.K."/>
            <person name="Ho P.T."/>
            <person name="Jun S."/>
            <person name="Lee S.J."/>
            <person name="Kim Y."/>
            <person name="Won Y.J."/>
        </authorList>
    </citation>
    <scope>NUCLEOTIDE SEQUENCE [LARGE SCALE GENOMIC DNA]</scope>
    <source>
        <strain evidence="7">Wonlab-2016</strain>
    </source>
</reference>
<dbReference type="SUPFAM" id="SSF103473">
    <property type="entry name" value="MFS general substrate transporter"/>
    <property type="match status" value="1"/>
</dbReference>
<feature type="transmembrane region" description="Helical" evidence="5">
    <location>
        <begin position="366"/>
        <end position="387"/>
    </location>
</feature>
<dbReference type="GO" id="GO:0016020">
    <property type="term" value="C:membrane"/>
    <property type="evidence" value="ECO:0007669"/>
    <property type="project" value="UniProtKB-SubCell"/>
</dbReference>
<feature type="transmembrane region" description="Helical" evidence="5">
    <location>
        <begin position="83"/>
        <end position="104"/>
    </location>
</feature>
<feature type="transmembrane region" description="Helical" evidence="5">
    <location>
        <begin position="399"/>
        <end position="422"/>
    </location>
</feature>
<comment type="subcellular location">
    <subcellularLocation>
        <location evidence="1">Membrane</location>
        <topology evidence="1">Multi-pass membrane protein</topology>
    </subcellularLocation>
</comment>
<dbReference type="PANTHER" id="PTHR23507:SF1">
    <property type="entry name" value="FI18259P1-RELATED"/>
    <property type="match status" value="1"/>
</dbReference>
<feature type="transmembrane region" description="Helical" evidence="5">
    <location>
        <begin position="142"/>
        <end position="169"/>
    </location>
</feature>
<evidence type="ECO:0000256" key="5">
    <source>
        <dbReference type="SAM" id="Phobius"/>
    </source>
</evidence>